<organism evidence="5 6">
    <name type="scientific">Reticulibacter mediterranei</name>
    <dbReference type="NCBI Taxonomy" id="2778369"/>
    <lineage>
        <taxon>Bacteria</taxon>
        <taxon>Bacillati</taxon>
        <taxon>Chloroflexota</taxon>
        <taxon>Ktedonobacteria</taxon>
        <taxon>Ktedonobacterales</taxon>
        <taxon>Reticulibacteraceae</taxon>
        <taxon>Reticulibacter</taxon>
    </lineage>
</organism>
<dbReference type="PANTHER" id="PTHR44196:SF1">
    <property type="entry name" value="DEHYDROGENASE_REDUCTASE SDR FAMILY MEMBER 7B"/>
    <property type="match status" value="1"/>
</dbReference>
<dbReference type="PRINTS" id="PR00081">
    <property type="entry name" value="GDHRDH"/>
</dbReference>
<evidence type="ECO:0000313" key="5">
    <source>
        <dbReference type="EMBL" id="GHO95995.1"/>
    </source>
</evidence>
<proteinExistence type="inferred from homology"/>
<dbReference type="PANTHER" id="PTHR44196">
    <property type="entry name" value="DEHYDROGENASE/REDUCTASE SDR FAMILY MEMBER 7B"/>
    <property type="match status" value="1"/>
</dbReference>
<dbReference type="GO" id="GO:0016020">
    <property type="term" value="C:membrane"/>
    <property type="evidence" value="ECO:0007669"/>
    <property type="project" value="TreeGrafter"/>
</dbReference>
<comment type="similarity">
    <text evidence="1 3">Belongs to the short-chain dehydrogenases/reductases (SDR) family.</text>
</comment>
<evidence type="ECO:0000259" key="4">
    <source>
        <dbReference type="SMART" id="SM00822"/>
    </source>
</evidence>
<feature type="domain" description="Ketoreductase" evidence="4">
    <location>
        <begin position="9"/>
        <end position="190"/>
    </location>
</feature>
<protein>
    <submittedName>
        <fullName evidence="5">Putative oxidoreductase Lmo0432</fullName>
    </submittedName>
</protein>
<dbReference type="PRINTS" id="PR00080">
    <property type="entry name" value="SDRFAMILY"/>
</dbReference>
<dbReference type="Gene3D" id="3.40.50.720">
    <property type="entry name" value="NAD(P)-binding Rossmann-like Domain"/>
    <property type="match status" value="1"/>
</dbReference>
<dbReference type="SUPFAM" id="SSF51735">
    <property type="entry name" value="NAD(P)-binding Rossmann-fold domains"/>
    <property type="match status" value="1"/>
</dbReference>
<dbReference type="InterPro" id="IPR002347">
    <property type="entry name" value="SDR_fam"/>
</dbReference>
<dbReference type="RefSeq" id="WP_220206645.1">
    <property type="nucleotide sequence ID" value="NZ_BNJK01000001.1"/>
</dbReference>
<name>A0A8J3N551_9CHLR</name>
<dbReference type="InterPro" id="IPR057326">
    <property type="entry name" value="KR_dom"/>
</dbReference>
<evidence type="ECO:0000313" key="6">
    <source>
        <dbReference type="Proteomes" id="UP000597444"/>
    </source>
</evidence>
<dbReference type="EMBL" id="BNJK01000001">
    <property type="protein sequence ID" value="GHO95995.1"/>
    <property type="molecule type" value="Genomic_DNA"/>
</dbReference>
<keyword evidence="2" id="KW-0560">Oxidoreductase</keyword>
<dbReference type="InterPro" id="IPR036291">
    <property type="entry name" value="NAD(P)-bd_dom_sf"/>
</dbReference>
<dbReference type="FunFam" id="3.40.50.720:FF:000084">
    <property type="entry name" value="Short-chain dehydrogenase reductase"/>
    <property type="match status" value="1"/>
</dbReference>
<gene>
    <name evidence="5" type="ORF">KSF_060430</name>
</gene>
<dbReference type="Proteomes" id="UP000597444">
    <property type="component" value="Unassembled WGS sequence"/>
</dbReference>
<dbReference type="InterPro" id="IPR020904">
    <property type="entry name" value="Sc_DH/Rdtase_CS"/>
</dbReference>
<dbReference type="Pfam" id="PF00106">
    <property type="entry name" value="adh_short"/>
    <property type="match status" value="1"/>
</dbReference>
<dbReference type="CDD" id="cd05233">
    <property type="entry name" value="SDR_c"/>
    <property type="match status" value="1"/>
</dbReference>
<dbReference type="PROSITE" id="PS00061">
    <property type="entry name" value="ADH_SHORT"/>
    <property type="match status" value="1"/>
</dbReference>
<evidence type="ECO:0000256" key="3">
    <source>
        <dbReference type="RuleBase" id="RU000363"/>
    </source>
</evidence>
<evidence type="ECO:0000256" key="1">
    <source>
        <dbReference type="ARBA" id="ARBA00006484"/>
    </source>
</evidence>
<dbReference type="AlphaFoldDB" id="A0A8J3N551"/>
<dbReference type="GO" id="GO:0016491">
    <property type="term" value="F:oxidoreductase activity"/>
    <property type="evidence" value="ECO:0007669"/>
    <property type="project" value="UniProtKB-KW"/>
</dbReference>
<sequence>MPLKDFAGAVAVITGGASGIGLATARALYRKGAHVVLADINEQGLQQAGQLVRESNASSSEQVIVVTTDVTQEEQVQDLMREALSTCGRIDLVVTSAGIGRGGPVDAFTGDEMQRMMNINFMGTYHCVRAALPTMRQQGNGHFVLLSSVAGKLCPPMLTGYAATKWAVRGFSSALRAELYGTGANEIGVTTVYPSWVDTPMIHQEQDPMNLLHIEALLTPEQVASEIVQAVQDNRSDLTLAPNRDIAQALQIMQSDQDKAEHLTGAGFWQLLQQHTQAQ</sequence>
<keyword evidence="6" id="KW-1185">Reference proteome</keyword>
<accession>A0A8J3N551</accession>
<dbReference type="SMART" id="SM00822">
    <property type="entry name" value="PKS_KR"/>
    <property type="match status" value="1"/>
</dbReference>
<evidence type="ECO:0000256" key="2">
    <source>
        <dbReference type="ARBA" id="ARBA00023002"/>
    </source>
</evidence>
<reference evidence="5" key="1">
    <citation type="submission" date="2020-10" db="EMBL/GenBank/DDBJ databases">
        <title>Taxonomic study of unclassified bacteria belonging to the class Ktedonobacteria.</title>
        <authorList>
            <person name="Yabe S."/>
            <person name="Wang C.M."/>
            <person name="Zheng Y."/>
            <person name="Sakai Y."/>
            <person name="Cavaletti L."/>
            <person name="Monciardini P."/>
            <person name="Donadio S."/>
        </authorList>
    </citation>
    <scope>NUCLEOTIDE SEQUENCE</scope>
    <source>
        <strain evidence="5">ID150040</strain>
    </source>
</reference>
<comment type="caution">
    <text evidence="5">The sequence shown here is derived from an EMBL/GenBank/DDBJ whole genome shotgun (WGS) entry which is preliminary data.</text>
</comment>